<evidence type="ECO:0000313" key="10">
    <source>
        <dbReference type="EMBL" id="MBV6342740.1"/>
    </source>
</evidence>
<keyword evidence="8" id="KW-0963">Cytoplasm</keyword>
<protein>
    <recommendedName>
        <fullName evidence="2 8">Ribonuclease H</fullName>
        <shortName evidence="8">RNase H</shortName>
        <ecNumber evidence="2 8">3.1.26.4</ecNumber>
    </recommendedName>
</protein>
<gene>
    <name evidence="8 10" type="primary">rnhA</name>
    <name evidence="10" type="ORF">HWQ67_14230</name>
</gene>
<comment type="function">
    <text evidence="8">Endonuclease that specifically degrades the RNA of RNA-DNA hybrids.</text>
</comment>
<dbReference type="PROSITE" id="PS50879">
    <property type="entry name" value="RNASE_H_1"/>
    <property type="match status" value="1"/>
</dbReference>
<evidence type="ECO:0000256" key="1">
    <source>
        <dbReference type="ARBA" id="ARBA00000077"/>
    </source>
</evidence>
<feature type="binding site" evidence="8">
    <location>
        <position position="142"/>
    </location>
    <ligand>
        <name>Mg(2+)</name>
        <dbReference type="ChEBI" id="CHEBI:18420"/>
        <label>2</label>
    </ligand>
</feature>
<dbReference type="NCBIfam" id="NF001236">
    <property type="entry name" value="PRK00203.1"/>
    <property type="match status" value="1"/>
</dbReference>
<evidence type="ECO:0000256" key="7">
    <source>
        <dbReference type="ARBA" id="ARBA00022842"/>
    </source>
</evidence>
<dbReference type="EMBL" id="JABXWD010000330">
    <property type="protein sequence ID" value="MBV6342740.1"/>
    <property type="molecule type" value="Genomic_DNA"/>
</dbReference>
<feature type="domain" description="RNase H type-1" evidence="9">
    <location>
        <begin position="8"/>
        <end position="150"/>
    </location>
</feature>
<dbReference type="PANTHER" id="PTHR10642">
    <property type="entry name" value="RIBONUCLEASE H1"/>
    <property type="match status" value="1"/>
</dbReference>
<name>A0ABS6S1L5_9BACT</name>
<feature type="binding site" evidence="8">
    <location>
        <position position="17"/>
    </location>
    <ligand>
        <name>Mg(2+)</name>
        <dbReference type="ChEBI" id="CHEBI:18420"/>
        <label>1</label>
    </ligand>
</feature>
<dbReference type="HAMAP" id="MF_00042">
    <property type="entry name" value="RNase_H"/>
    <property type="match status" value="1"/>
</dbReference>
<evidence type="ECO:0000256" key="2">
    <source>
        <dbReference type="ARBA" id="ARBA00012180"/>
    </source>
</evidence>
<proteinExistence type="inferred from homology"/>
<keyword evidence="6 8" id="KW-0378">Hydrolase</keyword>
<evidence type="ECO:0000313" key="11">
    <source>
        <dbReference type="Proteomes" id="UP001196980"/>
    </source>
</evidence>
<keyword evidence="3 8" id="KW-0540">Nuclease</keyword>
<keyword evidence="7 8" id="KW-0460">Magnesium</keyword>
<evidence type="ECO:0000256" key="5">
    <source>
        <dbReference type="ARBA" id="ARBA00022759"/>
    </source>
</evidence>
<sequence>MVLEDSQPLKEITIYTDGACSGNPGPGGYAAVLLYNNLRKEISGGFRLTTNNRMEIMAAIKALSALKYKCRVTIVTDSRLLVNSMMLGWARRWQENNWIKNDKKKAINPDLWQQLLDLCDNHVVQFKWVQGHASDELNDHCDKLCRNAAKQPDLEIDVVYESTAL</sequence>
<dbReference type="InterPro" id="IPR002156">
    <property type="entry name" value="RNaseH_domain"/>
</dbReference>
<comment type="caution">
    <text evidence="10">The sequence shown here is derived from an EMBL/GenBank/DDBJ whole genome shotgun (WGS) entry which is preliminary data.</text>
</comment>
<feature type="binding site" evidence="8">
    <location>
        <position position="77"/>
    </location>
    <ligand>
        <name>Mg(2+)</name>
        <dbReference type="ChEBI" id="CHEBI:18420"/>
        <label>1</label>
    </ligand>
</feature>
<evidence type="ECO:0000256" key="3">
    <source>
        <dbReference type="ARBA" id="ARBA00022722"/>
    </source>
</evidence>
<evidence type="ECO:0000256" key="6">
    <source>
        <dbReference type="ARBA" id="ARBA00022801"/>
    </source>
</evidence>
<keyword evidence="4 8" id="KW-0479">Metal-binding</keyword>
<dbReference type="CDD" id="cd09278">
    <property type="entry name" value="RNase_HI_prokaryote_like"/>
    <property type="match status" value="1"/>
</dbReference>
<feature type="binding site" evidence="8">
    <location>
        <position position="17"/>
    </location>
    <ligand>
        <name>Mg(2+)</name>
        <dbReference type="ChEBI" id="CHEBI:18420"/>
        <label>2</label>
    </ligand>
</feature>
<evidence type="ECO:0000256" key="4">
    <source>
        <dbReference type="ARBA" id="ARBA00022723"/>
    </source>
</evidence>
<dbReference type="GO" id="GO:0004523">
    <property type="term" value="F:RNA-DNA hybrid ribonuclease activity"/>
    <property type="evidence" value="ECO:0007669"/>
    <property type="project" value="UniProtKB-EC"/>
</dbReference>
<comment type="subcellular location">
    <subcellularLocation>
        <location evidence="8">Cytoplasm</location>
    </subcellularLocation>
</comment>
<dbReference type="EC" id="3.1.26.4" evidence="2 8"/>
<dbReference type="Proteomes" id="UP001196980">
    <property type="component" value="Unassembled WGS sequence"/>
</dbReference>
<comment type="cofactor">
    <cofactor evidence="8">
        <name>Mg(2+)</name>
        <dbReference type="ChEBI" id="CHEBI:18420"/>
    </cofactor>
    <text evidence="8">Binds 1 Mg(2+) ion per subunit. May bind a second metal ion at a regulatory site, or after substrate binding.</text>
</comment>
<organism evidence="10 11">
    <name type="scientific">Candidatus Magnetobacterium casense</name>
    <dbReference type="NCBI Taxonomy" id="1455061"/>
    <lineage>
        <taxon>Bacteria</taxon>
        <taxon>Pseudomonadati</taxon>
        <taxon>Nitrospirota</taxon>
        <taxon>Thermodesulfovibrionia</taxon>
        <taxon>Thermodesulfovibrionales</taxon>
        <taxon>Candidatus Magnetobacteriaceae</taxon>
        <taxon>Candidatus Magnetobacterium</taxon>
    </lineage>
</organism>
<keyword evidence="11" id="KW-1185">Reference proteome</keyword>
<dbReference type="InterPro" id="IPR022892">
    <property type="entry name" value="RNaseHI"/>
</dbReference>
<comment type="subunit">
    <text evidence="8">Monomer.</text>
</comment>
<dbReference type="PANTHER" id="PTHR10642:SF26">
    <property type="entry name" value="RIBONUCLEASE H1"/>
    <property type="match status" value="1"/>
</dbReference>
<evidence type="ECO:0000256" key="8">
    <source>
        <dbReference type="HAMAP-Rule" id="MF_00042"/>
    </source>
</evidence>
<keyword evidence="5 8" id="KW-0255">Endonuclease</keyword>
<comment type="similarity">
    <text evidence="8">Belongs to the RNase H family.</text>
</comment>
<dbReference type="Pfam" id="PF00075">
    <property type="entry name" value="RNase_H"/>
    <property type="match status" value="1"/>
</dbReference>
<comment type="catalytic activity">
    <reaction evidence="1 8">
        <text>Endonucleolytic cleavage to 5'-phosphomonoester.</text>
        <dbReference type="EC" id="3.1.26.4"/>
    </reaction>
</comment>
<dbReference type="InterPro" id="IPR050092">
    <property type="entry name" value="RNase_H"/>
</dbReference>
<accession>A0ABS6S1L5</accession>
<evidence type="ECO:0000259" key="9">
    <source>
        <dbReference type="PROSITE" id="PS50879"/>
    </source>
</evidence>
<reference evidence="10 11" key="1">
    <citation type="journal article" date="2020" name="J Geophys Res Biogeosci">
        <title>Magnetotaxis as an Adaptation to Enable Bacterial Shuttling of Microbial Sulfur and Sulfur Cycling Across Aquatic Oxic#Anoxic Interfaces.</title>
        <authorList>
            <person name="Li J."/>
            <person name="Liu P."/>
            <person name="Wang J."/>
            <person name="Roberts A.P."/>
            <person name="Pan Y."/>
        </authorList>
    </citation>
    <scope>NUCLEOTIDE SEQUENCE [LARGE SCALE GENOMIC DNA]</scope>
    <source>
        <strain evidence="10 11">MYR-1_YQ</strain>
    </source>
</reference>
<feature type="binding site" evidence="8">
    <location>
        <position position="55"/>
    </location>
    <ligand>
        <name>Mg(2+)</name>
        <dbReference type="ChEBI" id="CHEBI:18420"/>
        <label>1</label>
    </ligand>
</feature>